<proteinExistence type="predicted"/>
<protein>
    <submittedName>
        <fullName evidence="1">Uncharacterized protein</fullName>
    </submittedName>
</protein>
<sequence length="50" mass="5711">MLYQGLSCFDSDSRLRGHNSAVFLSPFHPFAHQAQPHALPRFGRRYAPPE</sequence>
<evidence type="ECO:0000313" key="1">
    <source>
        <dbReference type="EMBL" id="UOP04658.1"/>
    </source>
</evidence>
<reference evidence="1" key="1">
    <citation type="submission" date="2021-12" db="EMBL/GenBank/DDBJ databases">
        <authorList>
            <person name="Veyrier F.J."/>
        </authorList>
    </citation>
    <scope>NUCLEOTIDE SEQUENCE</scope>
    <source>
        <strain evidence="1">17694</strain>
    </source>
</reference>
<name>A0A8T9MW57_9NEIS</name>
<reference evidence="1" key="2">
    <citation type="journal article" date="2022" name="Res Sq">
        <title>Evolution of multicellular longitudinally dividing oral cavity symbionts (Neisseriaceae).</title>
        <authorList>
            <person name="Nyongesa S."/>
            <person name="Weber P."/>
            <person name="Bernet E."/>
            <person name="Pullido F."/>
            <person name="Nieckarz M."/>
            <person name="Delaby M."/>
            <person name="Nieves C."/>
            <person name="Viehboeck T."/>
            <person name="Krause N."/>
            <person name="Rivera-Millot A."/>
            <person name="Nakamura A."/>
            <person name="Vischer N."/>
            <person name="VanNieuwenhze M."/>
            <person name="Brun Y."/>
            <person name="Cava F."/>
            <person name="Bulgheresi S."/>
            <person name="Veyrier F."/>
        </authorList>
    </citation>
    <scope>NUCLEOTIDE SEQUENCE</scope>
    <source>
        <strain evidence="1">17694</strain>
    </source>
</reference>
<dbReference type="AlphaFoldDB" id="A0A8T9MW57"/>
<dbReference type="EMBL" id="CP091521">
    <property type="protein sequence ID" value="UOP04658.1"/>
    <property type="molecule type" value="Genomic_DNA"/>
</dbReference>
<accession>A0A8T9MW57</accession>
<evidence type="ECO:0000313" key="2">
    <source>
        <dbReference type="Proteomes" id="UP000831534"/>
    </source>
</evidence>
<keyword evidence="2" id="KW-1185">Reference proteome</keyword>
<organism evidence="1 2">
    <name type="scientific">Conchiformibius kuhniae</name>
    <dbReference type="NCBI Taxonomy" id="211502"/>
    <lineage>
        <taxon>Bacteria</taxon>
        <taxon>Pseudomonadati</taxon>
        <taxon>Pseudomonadota</taxon>
        <taxon>Betaproteobacteria</taxon>
        <taxon>Neisseriales</taxon>
        <taxon>Neisseriaceae</taxon>
        <taxon>Conchiformibius</taxon>
    </lineage>
</organism>
<dbReference type="Proteomes" id="UP000831534">
    <property type="component" value="Chromosome"/>
</dbReference>
<gene>
    <name evidence="1" type="ORF">LVJ77_10700</name>
</gene>